<dbReference type="AlphaFoldDB" id="A0A7X2H8J2"/>
<proteinExistence type="predicted"/>
<keyword evidence="3" id="KW-1185">Reference proteome</keyword>
<comment type="caution">
    <text evidence="2">The sequence shown here is derived from an EMBL/GenBank/DDBJ whole genome shotgun (WGS) entry which is preliminary data.</text>
</comment>
<evidence type="ECO:0000313" key="2">
    <source>
        <dbReference type="EMBL" id="MRN55514.1"/>
    </source>
</evidence>
<dbReference type="InterPro" id="IPR019690">
    <property type="entry name" value="DUF2569"/>
</dbReference>
<keyword evidence="1" id="KW-0472">Membrane</keyword>
<reference evidence="2 3" key="1">
    <citation type="submission" date="2019-11" db="EMBL/GenBank/DDBJ databases">
        <title>Paenibacillus monticola sp. nov., a novel PGPR strain isolated from mountain sample in China.</title>
        <authorList>
            <person name="Zhao Q."/>
            <person name="Li H.-P."/>
            <person name="Zhang J.-L."/>
        </authorList>
    </citation>
    <scope>NUCLEOTIDE SEQUENCE [LARGE SCALE GENOMIC DNA]</scope>
    <source>
        <strain evidence="2 3">LC-T2</strain>
    </source>
</reference>
<dbReference type="Pfam" id="PF10754">
    <property type="entry name" value="DUF2569"/>
    <property type="match status" value="1"/>
</dbReference>
<sequence>MCKMGTLIPGDKRMEIIPNKPSGLGGWMILVQIGLYLSIFRLIALIFNYVIPSFKPEIWDALTLPDSPAYDSMWKPSLIFESVANVVFVLFSIFLLVLLYQKKSTFPRWAIFYYVTNLLVLIVDYVLMANIEVLQTLDEGNSTQDIGRLVVSCAIWIPYFIRSKRVHNTFIH</sequence>
<organism evidence="2 3">
    <name type="scientific">Paenibacillus monticola</name>
    <dbReference type="NCBI Taxonomy" id="2666075"/>
    <lineage>
        <taxon>Bacteria</taxon>
        <taxon>Bacillati</taxon>
        <taxon>Bacillota</taxon>
        <taxon>Bacilli</taxon>
        <taxon>Bacillales</taxon>
        <taxon>Paenibacillaceae</taxon>
        <taxon>Paenibacillus</taxon>
    </lineage>
</organism>
<gene>
    <name evidence="2" type="ORF">GJB61_21250</name>
</gene>
<keyword evidence="1" id="KW-1133">Transmembrane helix</keyword>
<dbReference type="EMBL" id="WJXB01000009">
    <property type="protein sequence ID" value="MRN55514.1"/>
    <property type="molecule type" value="Genomic_DNA"/>
</dbReference>
<feature type="transmembrane region" description="Helical" evidence="1">
    <location>
        <begin position="78"/>
        <end position="99"/>
    </location>
</feature>
<feature type="transmembrane region" description="Helical" evidence="1">
    <location>
        <begin position="24"/>
        <end position="51"/>
    </location>
</feature>
<name>A0A7X2H8J2_9BACL</name>
<accession>A0A7X2H8J2</accession>
<dbReference type="Proteomes" id="UP000463051">
    <property type="component" value="Unassembled WGS sequence"/>
</dbReference>
<evidence type="ECO:0000256" key="1">
    <source>
        <dbReference type="SAM" id="Phobius"/>
    </source>
</evidence>
<evidence type="ECO:0000313" key="3">
    <source>
        <dbReference type="Proteomes" id="UP000463051"/>
    </source>
</evidence>
<protein>
    <submittedName>
        <fullName evidence="2">DUF2569 family protein</fullName>
    </submittedName>
</protein>
<feature type="transmembrane region" description="Helical" evidence="1">
    <location>
        <begin position="146"/>
        <end position="162"/>
    </location>
</feature>
<feature type="transmembrane region" description="Helical" evidence="1">
    <location>
        <begin position="111"/>
        <end position="131"/>
    </location>
</feature>
<keyword evidence="1" id="KW-0812">Transmembrane</keyword>